<feature type="domain" description="Rieske" evidence="9">
    <location>
        <begin position="44"/>
        <end position="153"/>
    </location>
</feature>
<gene>
    <name evidence="10" type="ORF">CP97_14580</name>
</gene>
<evidence type="ECO:0000313" key="11">
    <source>
        <dbReference type="Proteomes" id="UP000059113"/>
    </source>
</evidence>
<dbReference type="InterPro" id="IPR001663">
    <property type="entry name" value="Rng_hydr_dOase-A"/>
</dbReference>
<keyword evidence="3" id="KW-0479">Metal-binding</keyword>
<reference evidence="11" key="2">
    <citation type="submission" date="2015-04" db="EMBL/GenBank/DDBJ databases">
        <title>The complete genome sequence of Erythrobacter sp. s21-N3.</title>
        <authorList>
            <person name="Zhuang L."/>
            <person name="Liu Y."/>
            <person name="Shao Z."/>
        </authorList>
    </citation>
    <scope>NUCLEOTIDE SEQUENCE [LARGE SCALE GENOMIC DNA]</scope>
    <source>
        <strain evidence="11">s21-N3</strain>
    </source>
</reference>
<dbReference type="RefSeq" id="WP_063612463.1">
    <property type="nucleotide sequence ID" value="NZ_CP011310.1"/>
</dbReference>
<dbReference type="PANTHER" id="PTHR43756:SF1">
    <property type="entry name" value="3-PHENYLPROPIONATE_CINNAMIC ACID DIOXYGENASE SUBUNIT ALPHA"/>
    <property type="match status" value="1"/>
</dbReference>
<proteinExistence type="inferred from homology"/>
<name>A0A0H4VF38_9SPHN</name>
<organism evidence="10 11">
    <name type="scientific">Aurantiacibacter atlanticus</name>
    <dbReference type="NCBI Taxonomy" id="1648404"/>
    <lineage>
        <taxon>Bacteria</taxon>
        <taxon>Pseudomonadati</taxon>
        <taxon>Pseudomonadota</taxon>
        <taxon>Alphaproteobacteria</taxon>
        <taxon>Sphingomonadales</taxon>
        <taxon>Erythrobacteraceae</taxon>
        <taxon>Aurantiacibacter</taxon>
    </lineage>
</organism>
<dbReference type="PANTHER" id="PTHR43756">
    <property type="entry name" value="CHOLINE MONOOXYGENASE, CHLOROPLASTIC"/>
    <property type="match status" value="1"/>
</dbReference>
<dbReference type="PROSITE" id="PS00570">
    <property type="entry name" value="RING_HYDROXYL_ALPHA"/>
    <property type="match status" value="1"/>
</dbReference>
<dbReference type="InterPro" id="IPR017941">
    <property type="entry name" value="Rieske_2Fe-2S"/>
</dbReference>
<evidence type="ECO:0000259" key="9">
    <source>
        <dbReference type="PROSITE" id="PS51296"/>
    </source>
</evidence>
<evidence type="ECO:0000256" key="4">
    <source>
        <dbReference type="ARBA" id="ARBA00022964"/>
    </source>
</evidence>
<dbReference type="GO" id="GO:0051537">
    <property type="term" value="F:2 iron, 2 sulfur cluster binding"/>
    <property type="evidence" value="ECO:0007669"/>
    <property type="project" value="UniProtKB-KW"/>
</dbReference>
<evidence type="ECO:0000256" key="8">
    <source>
        <dbReference type="ARBA" id="ARBA00023027"/>
    </source>
</evidence>
<keyword evidence="6" id="KW-0408">Iron</keyword>
<dbReference type="KEGG" id="ery:CP97_14580"/>
<evidence type="ECO:0000256" key="5">
    <source>
        <dbReference type="ARBA" id="ARBA00023002"/>
    </source>
</evidence>
<dbReference type="SUPFAM" id="SSF50022">
    <property type="entry name" value="ISP domain"/>
    <property type="match status" value="1"/>
</dbReference>
<dbReference type="Gene3D" id="3.90.380.10">
    <property type="entry name" value="Naphthalene 1,2-dioxygenase Alpha Subunit, Chain A, domain 1"/>
    <property type="match status" value="1"/>
</dbReference>
<keyword evidence="7" id="KW-0411">Iron-sulfur</keyword>
<evidence type="ECO:0000256" key="6">
    <source>
        <dbReference type="ARBA" id="ARBA00023004"/>
    </source>
</evidence>
<dbReference type="EMBL" id="CP011310">
    <property type="protein sequence ID" value="AKQ42990.2"/>
    <property type="molecule type" value="Genomic_DNA"/>
</dbReference>
<accession>A0A0H4VF38</accession>
<keyword evidence="2" id="KW-0001">2Fe-2S</keyword>
<dbReference type="Gene3D" id="2.102.10.10">
    <property type="entry name" value="Rieske [2Fe-2S] iron-sulphur domain"/>
    <property type="match status" value="1"/>
</dbReference>
<dbReference type="InterPro" id="IPR036922">
    <property type="entry name" value="Rieske_2Fe-2S_sf"/>
</dbReference>
<dbReference type="Proteomes" id="UP000059113">
    <property type="component" value="Chromosome"/>
</dbReference>
<keyword evidence="8" id="KW-0520">NAD</keyword>
<dbReference type="InterPro" id="IPR015881">
    <property type="entry name" value="ARHD_Rieske_2Fe_2S"/>
</dbReference>
<evidence type="ECO:0000313" key="10">
    <source>
        <dbReference type="EMBL" id="AKQ42990.2"/>
    </source>
</evidence>
<dbReference type="PRINTS" id="PR00090">
    <property type="entry name" value="RNGDIOXGNASE"/>
</dbReference>
<keyword evidence="5" id="KW-0560">Oxidoreductase</keyword>
<dbReference type="SUPFAM" id="SSF55961">
    <property type="entry name" value="Bet v1-like"/>
    <property type="match status" value="1"/>
</dbReference>
<dbReference type="GO" id="GO:0005506">
    <property type="term" value="F:iron ion binding"/>
    <property type="evidence" value="ECO:0007669"/>
    <property type="project" value="InterPro"/>
</dbReference>
<dbReference type="Pfam" id="PF00355">
    <property type="entry name" value="Rieske"/>
    <property type="match status" value="1"/>
</dbReference>
<keyword evidence="11" id="KW-1185">Reference proteome</keyword>
<reference evidence="10 11" key="1">
    <citation type="journal article" date="2015" name="Int. J. Syst. Evol. Microbiol.">
        <title>Erythrobacter atlanticus sp. nov., a bacterium from ocean sediment able to degrade polycyclic aromatic hydrocarbons.</title>
        <authorList>
            <person name="Zhuang L."/>
            <person name="Liu Y."/>
            <person name="Wang L."/>
            <person name="Wang W."/>
            <person name="Shao Z."/>
        </authorList>
    </citation>
    <scope>NUCLEOTIDE SEQUENCE [LARGE SCALE GENOMIC DNA]</scope>
    <source>
        <strain evidence="11">s21-N3</strain>
    </source>
</reference>
<dbReference type="GO" id="GO:0051213">
    <property type="term" value="F:dioxygenase activity"/>
    <property type="evidence" value="ECO:0007669"/>
    <property type="project" value="UniProtKB-KW"/>
</dbReference>
<keyword evidence="4 10" id="KW-0223">Dioxygenase</keyword>
<sequence>MQTQLDNSSIDYSALIHPDRVEGSLYTSSEVFNDELEKIWYKTWVFVGHTSEIPQPGDYISRNIGLQPVIMVRDKNGDCNVFSNRCAHRGTKLCNRMSGNVRAFVCPYHGWAYDLTGNLVEAPHGGEYSAEFMASKGLAKVPRLGEYRGFVFASLAEDGPTLDEHLGRSKAFIDRFVELSPEQEVELTAGWVRHKYEANWKMLYENDTDGYHPEFTHASFLQAIDTQVSDYVGKKDIHTEPVIKDWGDGHTELEFGTGYRHSGKPFEWFGRASPSKFPNYIEAMDKEYGAELSLQKMIDGPPHAIIFPNLFIAELSVVIFEPVSAGQSIQWHCPAFFKGAPEVNRRMIRQAEGALGPGGFLVADDQIVAERNQQGLMARSPQWLDISRGMGTEQPDEENDGVAIGEMVSELTNRAFWEKYKSLMEAETTPIARGEAA</sequence>
<evidence type="ECO:0000256" key="3">
    <source>
        <dbReference type="ARBA" id="ARBA00022723"/>
    </source>
</evidence>
<protein>
    <submittedName>
        <fullName evidence="10">Rieske non-heme iron oxygenase-benzoate subfamily (Ibuprofen-related dioxygenase)</fullName>
    </submittedName>
</protein>
<dbReference type="CDD" id="cd03469">
    <property type="entry name" value="Rieske_RO_Alpha_N"/>
    <property type="match status" value="1"/>
</dbReference>
<dbReference type="AlphaFoldDB" id="A0A0H4VF38"/>
<dbReference type="PROSITE" id="PS51296">
    <property type="entry name" value="RIESKE"/>
    <property type="match status" value="1"/>
</dbReference>
<evidence type="ECO:0000256" key="1">
    <source>
        <dbReference type="ARBA" id="ARBA00008751"/>
    </source>
</evidence>
<dbReference type="Pfam" id="PF00848">
    <property type="entry name" value="Ring_hydroxyl_A"/>
    <property type="match status" value="1"/>
</dbReference>
<comment type="similarity">
    <text evidence="1">Belongs to the bacterial ring-hydroxylating dioxygenase alpha subunit family.</text>
</comment>
<evidence type="ECO:0000256" key="2">
    <source>
        <dbReference type="ARBA" id="ARBA00022714"/>
    </source>
</evidence>
<evidence type="ECO:0000256" key="7">
    <source>
        <dbReference type="ARBA" id="ARBA00023014"/>
    </source>
</evidence>
<dbReference type="InterPro" id="IPR015879">
    <property type="entry name" value="Ring_hydroxy_dOase_asu_C_dom"/>
</dbReference>
<dbReference type="STRING" id="1648404.CP97_14580"/>